<organism evidence="3 4">
    <name type="scientific">Fusarium fujikuroi</name>
    <name type="common">Bakanae and foot rot disease fungus</name>
    <name type="synonym">Gibberella fujikuroi</name>
    <dbReference type="NCBI Taxonomy" id="5127"/>
    <lineage>
        <taxon>Eukaryota</taxon>
        <taxon>Fungi</taxon>
        <taxon>Dikarya</taxon>
        <taxon>Ascomycota</taxon>
        <taxon>Pezizomycotina</taxon>
        <taxon>Sordariomycetes</taxon>
        <taxon>Hypocreomycetidae</taxon>
        <taxon>Hypocreales</taxon>
        <taxon>Nectriaceae</taxon>
        <taxon>Fusarium</taxon>
        <taxon>Fusarium fujikuroi species complex</taxon>
    </lineage>
</organism>
<gene>
    <name evidence="3" type="ORF">C2S_3333</name>
</gene>
<feature type="compositionally biased region" description="Low complexity" evidence="2">
    <location>
        <begin position="27"/>
        <end position="38"/>
    </location>
</feature>
<protein>
    <recommendedName>
        <fullName evidence="5">Methyltransferase</fullName>
    </recommendedName>
</protein>
<dbReference type="InterPro" id="IPR029063">
    <property type="entry name" value="SAM-dependent_MTases_sf"/>
</dbReference>
<dbReference type="PANTHER" id="PTHR43591:SF31">
    <property type="entry name" value="LAEA-LIKE, PUTATIVE (AFU_ORTHOLOGUE AFUA_8G01930)-RELATED"/>
    <property type="match status" value="1"/>
</dbReference>
<dbReference type="Pfam" id="PF13489">
    <property type="entry name" value="Methyltransf_23"/>
    <property type="match status" value="1"/>
</dbReference>
<dbReference type="SUPFAM" id="SSF53335">
    <property type="entry name" value="S-adenosyl-L-methionine-dependent methyltransferases"/>
    <property type="match status" value="1"/>
</dbReference>
<dbReference type="GO" id="GO:0008168">
    <property type="term" value="F:methyltransferase activity"/>
    <property type="evidence" value="ECO:0007669"/>
    <property type="project" value="TreeGrafter"/>
</dbReference>
<feature type="region of interest" description="Disordered" evidence="2">
    <location>
        <begin position="23"/>
        <end position="64"/>
    </location>
</feature>
<comment type="caution">
    <text evidence="3">The sequence shown here is derived from an EMBL/GenBank/DDBJ whole genome shotgun (WGS) entry which is preliminary data.</text>
</comment>
<accession>A0A9Q9U6R1</accession>
<feature type="compositionally biased region" description="Basic and acidic residues" evidence="2">
    <location>
        <begin position="39"/>
        <end position="51"/>
    </location>
</feature>
<sequence length="385" mass="43429">MSIVPYRAEPKIQKRKFCPWLLQYEGSPPTSKSPSPKESSPKESSPKESSPHEQTAPLEPTELEADEGNIADNDSALGENDAGSSTASIASSIYKFRIENGRSYHAYKDGIYVGPNDNSEQDRLDLQHALCLLTFDNQLYLAPIFQEGETPVKRVLDIGTGTGCWAIDFADDHPEATVIGIDLSPIQPAFVPPNVEFQIDDVEEDWTFSEPFDYIYTRFMTVSLANWPRFFGQSFTNLNPGGWMEVVDILPPTSDDGTMAPETALYQWSKLLLEATEKMGRPFGETMTYKTQMEAAGFQNVTQRVFKWPQNRWPREQKYKELGSWTLENISSGLDGISSALFTRVLGWSKPQLDVFLTDVRKDLKNPSIHAYWPIYVICGQKPQE</sequence>
<comment type="similarity">
    <text evidence="1">Belongs to the methyltransferase superfamily. LaeA methyltransferase family.</text>
</comment>
<dbReference type="Gene3D" id="3.40.50.150">
    <property type="entry name" value="Vaccinia Virus protein VP39"/>
    <property type="match status" value="1"/>
</dbReference>
<dbReference type="EMBL" id="CABFJX010000013">
    <property type="protein sequence ID" value="VTT57528.1"/>
    <property type="molecule type" value="Genomic_DNA"/>
</dbReference>
<evidence type="ECO:0008006" key="5">
    <source>
        <dbReference type="Google" id="ProtNLM"/>
    </source>
</evidence>
<evidence type="ECO:0000313" key="4">
    <source>
        <dbReference type="Proteomes" id="UP000760494"/>
    </source>
</evidence>
<evidence type="ECO:0000256" key="1">
    <source>
        <dbReference type="ARBA" id="ARBA00038158"/>
    </source>
</evidence>
<dbReference type="PANTHER" id="PTHR43591">
    <property type="entry name" value="METHYLTRANSFERASE"/>
    <property type="match status" value="1"/>
</dbReference>
<name>A0A9Q9U6R1_FUSFU</name>
<reference evidence="3" key="1">
    <citation type="submission" date="2019-05" db="EMBL/GenBank/DDBJ databases">
        <authorList>
            <person name="Piombo E."/>
        </authorList>
    </citation>
    <scope>NUCLEOTIDE SEQUENCE</scope>
    <source>
        <strain evidence="3">C2S</strain>
    </source>
</reference>
<dbReference type="Proteomes" id="UP000760494">
    <property type="component" value="Unassembled WGS sequence"/>
</dbReference>
<dbReference type="CDD" id="cd02440">
    <property type="entry name" value="AdoMet_MTases"/>
    <property type="match status" value="1"/>
</dbReference>
<dbReference type="AlphaFoldDB" id="A0A9Q9U6R1"/>
<evidence type="ECO:0000256" key="2">
    <source>
        <dbReference type="SAM" id="MobiDB-lite"/>
    </source>
</evidence>
<evidence type="ECO:0000313" key="3">
    <source>
        <dbReference type="EMBL" id="VTT57528.1"/>
    </source>
</evidence>
<proteinExistence type="inferred from homology"/>